<proteinExistence type="inferred from homology"/>
<dbReference type="AlphaFoldDB" id="A0A552V0E7"/>
<dbReference type="InterPro" id="IPR033878">
    <property type="entry name" value="NfsB-like"/>
</dbReference>
<dbReference type="GO" id="GO:0016491">
    <property type="term" value="F:oxidoreductase activity"/>
    <property type="evidence" value="ECO:0007669"/>
    <property type="project" value="UniProtKB-KW"/>
</dbReference>
<keyword evidence="3" id="KW-0285">Flavoprotein</keyword>
<keyword evidence="6" id="KW-0560">Oxidoreductase</keyword>
<evidence type="ECO:0000256" key="1">
    <source>
        <dbReference type="ARBA" id="ARBA00001917"/>
    </source>
</evidence>
<dbReference type="PANTHER" id="PTHR43673:SF2">
    <property type="entry name" value="NITROREDUCTASE"/>
    <property type="match status" value="1"/>
</dbReference>
<dbReference type="SUPFAM" id="SSF55469">
    <property type="entry name" value="FMN-dependent nitroreductase-like"/>
    <property type="match status" value="1"/>
</dbReference>
<dbReference type="EMBL" id="VJVZ01000007">
    <property type="protein sequence ID" value="TRW23953.1"/>
    <property type="molecule type" value="Genomic_DNA"/>
</dbReference>
<evidence type="ECO:0000256" key="5">
    <source>
        <dbReference type="ARBA" id="ARBA00022857"/>
    </source>
</evidence>
<protein>
    <submittedName>
        <fullName evidence="8">NAD(P)H-dependent oxidoreductase</fullName>
    </submittedName>
</protein>
<dbReference type="InterPro" id="IPR000415">
    <property type="entry name" value="Nitroreductase-like"/>
</dbReference>
<evidence type="ECO:0000256" key="2">
    <source>
        <dbReference type="ARBA" id="ARBA00007118"/>
    </source>
</evidence>
<sequence length="212" mass="23554">MLNYIDSLKWRYAVKKYDTTKKVSAEDLETLKEAVRHSVSGFGLQPYKILIVETQSVKEQLTEAAGGNNKNVFADASHLFIFANEQNAGATHVDNYLNNITTQRNVAKEAVSGFGDYINGFLNGLTEEQRNNWAAKQAYIALSTLINSAALLKIDATPMEGFDAAKVNQILNLEEKGLNAAVMAAIGYRHEEDAMQHAKKVRKPNEELFITL</sequence>
<dbReference type="OrthoDB" id="9809288at2"/>
<evidence type="ECO:0000256" key="6">
    <source>
        <dbReference type="ARBA" id="ARBA00023002"/>
    </source>
</evidence>
<dbReference type="PANTHER" id="PTHR43673">
    <property type="entry name" value="NAD(P)H NITROREDUCTASE YDGI-RELATED"/>
    <property type="match status" value="1"/>
</dbReference>
<keyword evidence="4" id="KW-0288">FMN</keyword>
<dbReference type="RefSeq" id="WP_143373701.1">
    <property type="nucleotide sequence ID" value="NZ_VJVZ01000007.1"/>
</dbReference>
<dbReference type="Proteomes" id="UP000320643">
    <property type="component" value="Unassembled WGS sequence"/>
</dbReference>
<keyword evidence="9" id="KW-1185">Reference proteome</keyword>
<evidence type="ECO:0000259" key="7">
    <source>
        <dbReference type="Pfam" id="PF00881"/>
    </source>
</evidence>
<dbReference type="CDD" id="cd02149">
    <property type="entry name" value="NfsB-like"/>
    <property type="match status" value="1"/>
</dbReference>
<comment type="caution">
    <text evidence="8">The sequence shown here is derived from an EMBL/GenBank/DDBJ whole genome shotgun (WGS) entry which is preliminary data.</text>
</comment>
<dbReference type="Gene3D" id="3.40.109.10">
    <property type="entry name" value="NADH Oxidase"/>
    <property type="match status" value="1"/>
</dbReference>
<dbReference type="Pfam" id="PF00881">
    <property type="entry name" value="Nitroreductase"/>
    <property type="match status" value="1"/>
</dbReference>
<gene>
    <name evidence="8" type="ORF">FMM05_12410</name>
</gene>
<organism evidence="8 9">
    <name type="scientific">Flavobacterium zepuense</name>
    <dbReference type="NCBI Taxonomy" id="2593302"/>
    <lineage>
        <taxon>Bacteria</taxon>
        <taxon>Pseudomonadati</taxon>
        <taxon>Bacteroidota</taxon>
        <taxon>Flavobacteriia</taxon>
        <taxon>Flavobacteriales</taxon>
        <taxon>Flavobacteriaceae</taxon>
        <taxon>Flavobacterium</taxon>
    </lineage>
</organism>
<reference evidence="8 9" key="1">
    <citation type="submission" date="2019-07" db="EMBL/GenBank/DDBJ databases">
        <title>Flavobacterium sp. nov., isolated from glacier ice.</title>
        <authorList>
            <person name="Liu Q."/>
            <person name="Xin Y.-H."/>
        </authorList>
    </citation>
    <scope>NUCLEOTIDE SEQUENCE [LARGE SCALE GENOMIC DNA]</scope>
    <source>
        <strain evidence="8 9">ZT4R6</strain>
    </source>
</reference>
<evidence type="ECO:0000313" key="8">
    <source>
        <dbReference type="EMBL" id="TRW23953.1"/>
    </source>
</evidence>
<evidence type="ECO:0000256" key="4">
    <source>
        <dbReference type="ARBA" id="ARBA00022643"/>
    </source>
</evidence>
<dbReference type="InterPro" id="IPR029479">
    <property type="entry name" value="Nitroreductase"/>
</dbReference>
<evidence type="ECO:0000313" key="9">
    <source>
        <dbReference type="Proteomes" id="UP000320643"/>
    </source>
</evidence>
<feature type="domain" description="Nitroreductase" evidence="7">
    <location>
        <begin position="8"/>
        <end position="188"/>
    </location>
</feature>
<comment type="cofactor">
    <cofactor evidence="1">
        <name>FMN</name>
        <dbReference type="ChEBI" id="CHEBI:58210"/>
    </cofactor>
</comment>
<evidence type="ECO:0000256" key="3">
    <source>
        <dbReference type="ARBA" id="ARBA00022630"/>
    </source>
</evidence>
<comment type="similarity">
    <text evidence="2">Belongs to the nitroreductase family.</text>
</comment>
<keyword evidence="5" id="KW-0521">NADP</keyword>
<accession>A0A552V0E7</accession>
<name>A0A552V0E7_9FLAO</name>